<dbReference type="Pfam" id="PF02463">
    <property type="entry name" value="SMC_N"/>
    <property type="match status" value="1"/>
</dbReference>
<evidence type="ECO:0000256" key="13">
    <source>
        <dbReference type="SAM" id="MobiDB-lite"/>
    </source>
</evidence>
<dbReference type="GO" id="GO:0051301">
    <property type="term" value="P:cell division"/>
    <property type="evidence" value="ECO:0007669"/>
    <property type="project" value="UniProtKB-KW"/>
</dbReference>
<evidence type="ECO:0000256" key="7">
    <source>
        <dbReference type="ARBA" id="ARBA00022840"/>
    </source>
</evidence>
<feature type="domain" description="SMC hinge" evidence="14">
    <location>
        <begin position="336"/>
        <end position="450"/>
    </location>
</feature>
<keyword evidence="9" id="KW-0226">DNA condensation</keyword>
<dbReference type="Gene3D" id="1.20.1060.20">
    <property type="match status" value="1"/>
</dbReference>
<proteinExistence type="inferred from homology"/>
<dbReference type="InterPro" id="IPR010935">
    <property type="entry name" value="SMC_hinge"/>
</dbReference>
<feature type="coiled-coil region" evidence="12">
    <location>
        <begin position="498"/>
        <end position="553"/>
    </location>
</feature>
<evidence type="ECO:0000256" key="11">
    <source>
        <dbReference type="ARBA" id="ARBA00023306"/>
    </source>
</evidence>
<evidence type="ECO:0000256" key="1">
    <source>
        <dbReference type="ARBA" id="ARBA00004123"/>
    </source>
</evidence>
<keyword evidence="7" id="KW-0067">ATP-binding</keyword>
<feature type="region of interest" description="Disordered" evidence="13">
    <location>
        <begin position="1024"/>
        <end position="1048"/>
    </location>
</feature>
<evidence type="ECO:0000259" key="14">
    <source>
        <dbReference type="SMART" id="SM00968"/>
    </source>
</evidence>
<dbReference type="Gene3D" id="3.40.50.300">
    <property type="entry name" value="P-loop containing nucleotide triphosphate hydrolases"/>
    <property type="match status" value="1"/>
</dbReference>
<keyword evidence="4" id="KW-0132">Cell division</keyword>
<feature type="coiled-coil region" evidence="12">
    <location>
        <begin position="651"/>
        <end position="769"/>
    </location>
</feature>
<dbReference type="GO" id="GO:0007076">
    <property type="term" value="P:mitotic chromosome condensation"/>
    <property type="evidence" value="ECO:0007669"/>
    <property type="project" value="TreeGrafter"/>
</dbReference>
<gene>
    <name evidence="15" type="ORF">A3Q56_01931</name>
</gene>
<dbReference type="PANTHER" id="PTHR18937:SF172">
    <property type="entry name" value="STRUCTURAL MAINTENANCE OF CHROMOSOMES PROTEIN"/>
    <property type="match status" value="1"/>
</dbReference>
<dbReference type="InterPro" id="IPR003395">
    <property type="entry name" value="RecF/RecN/SMC_N"/>
</dbReference>
<evidence type="ECO:0000256" key="12">
    <source>
        <dbReference type="SAM" id="Coils"/>
    </source>
</evidence>
<dbReference type="GO" id="GO:0000796">
    <property type="term" value="C:condensin complex"/>
    <property type="evidence" value="ECO:0007669"/>
    <property type="project" value="TreeGrafter"/>
</dbReference>
<dbReference type="InterPro" id="IPR036277">
    <property type="entry name" value="SMC_hinge_sf"/>
</dbReference>
<evidence type="ECO:0000256" key="10">
    <source>
        <dbReference type="ARBA" id="ARBA00023242"/>
    </source>
</evidence>
<keyword evidence="16" id="KW-1185">Reference proteome</keyword>
<keyword evidence="8 12" id="KW-0175">Coiled coil</keyword>
<dbReference type="SMART" id="SM00968">
    <property type="entry name" value="SMC_hinge"/>
    <property type="match status" value="1"/>
</dbReference>
<keyword evidence="6" id="KW-0498">Mitosis</keyword>
<dbReference type="Gene3D" id="3.30.70.1620">
    <property type="match status" value="1"/>
</dbReference>
<dbReference type="PIRSF" id="PIRSF005719">
    <property type="entry name" value="SMC"/>
    <property type="match status" value="1"/>
</dbReference>
<evidence type="ECO:0000256" key="8">
    <source>
        <dbReference type="ARBA" id="ARBA00023054"/>
    </source>
</evidence>
<dbReference type="GO" id="GO:0016887">
    <property type="term" value="F:ATP hydrolysis activity"/>
    <property type="evidence" value="ECO:0007669"/>
    <property type="project" value="InterPro"/>
</dbReference>
<feature type="coiled-coil region" evidence="12">
    <location>
        <begin position="580"/>
        <end position="621"/>
    </location>
</feature>
<feature type="compositionally biased region" description="Basic and acidic residues" evidence="13">
    <location>
        <begin position="1024"/>
        <end position="1034"/>
    </location>
</feature>
<organism evidence="15 16">
    <name type="scientific">Intoshia linei</name>
    <dbReference type="NCBI Taxonomy" id="1819745"/>
    <lineage>
        <taxon>Eukaryota</taxon>
        <taxon>Metazoa</taxon>
        <taxon>Spiralia</taxon>
        <taxon>Lophotrochozoa</taxon>
        <taxon>Mesozoa</taxon>
        <taxon>Orthonectida</taxon>
        <taxon>Rhopaluridae</taxon>
        <taxon>Intoshia</taxon>
    </lineage>
</organism>
<keyword evidence="10" id="KW-0539">Nucleus</keyword>
<keyword evidence="11" id="KW-0131">Cell cycle</keyword>
<evidence type="ECO:0000256" key="5">
    <source>
        <dbReference type="ARBA" id="ARBA00022741"/>
    </source>
</evidence>
<dbReference type="SUPFAM" id="SSF52540">
    <property type="entry name" value="P-loop containing nucleoside triphosphate hydrolases"/>
    <property type="match status" value="1"/>
</dbReference>
<sequence>MLRADQKITRLKVSEKDRDALEYERNLALDYVTKQNKQIEKTNLLYQCQIYDINDKIKNELTLLDELDAKKKAITTEFKQCKNFVSENSTVEMDLIEKVKMSSKELNTINNAFSKYEVDDVTMRRKQKTISKKISKIQEKVDEDVEKIDKLSEIPTIKENEMKFVSTQRKSLVQKMDKLTNEHKELMERVSRETKPLREKKSKFEKVLITKKSELNKVDSKIVVKESQLITLKSDENNIMSEIEKTGQGLKKYQENLSGIESELKVKKNCLKSLSNKLVEGKSNLDDYNRQVKPIECDIEKLRHTRNESKHQMQTSGSRNVVLNAIMEQSKKGNLKGVLGRLGDLGTVHSKYDVAVSTSCGILDYIVVETINDAQACVEFLKRYNIGRGSFLALDKLHKWERHTTCSNSQRYKRLFDLINFSSDSVKNAFYFGLRETIVTDTLSEASKIAYSGSQRCRVVTIAGQLIDQTGTMSGGGNPLRGRICISNEPKTRQNSSKPHSEEDIKNFEDKIQNLKLQLDNLYSKIKHCTVSVESIQKEIIECRHNIERNESQEKYLDEQIKFLKTSLSDKKRKVSNTLTDSEKLKIDRLEKDIKTLNETRKNIANENDSLEKEIDAISNECKKMAGPKLVELEKSMDDTNDKIGQIDSHIAKIDAEKISTIEQLERLNERITKDKTELKQFKDEENEYIRILDKNEKEVVCLIEKKNELDTFVNNLKSQIKEISKSIKENEDRQRQLKNDFVTIKHELNEVNHKVEDAKKNIRYLKSSRNRLEFYKINPTDKTIDLIVYTQEEIFQHNIQDLKLELVVIEQDLLKITPNMGAIEEYREKSIKHRLRARQLAKITNIRDEHHLKAQEFKKQRFSHFMKGFSIIGNRLKQMYQMLTLGGDAELELVDALQPFSEGVVFSVRPTHKSWKNISNLSGGEKTLSSLALIFSLHDYRPTPFYIMDEIDAALDFRNVSIVANYIKNRKSQAQFIIISLRSNMFELADRLIGIYKTHSITQTVAIDCDLFQKPIEIEKLNTHEPQTEKKVSQDSPETCEIIPSLS</sequence>
<dbReference type="SUPFAM" id="SSF75553">
    <property type="entry name" value="Smc hinge domain"/>
    <property type="match status" value="1"/>
</dbReference>
<dbReference type="EMBL" id="LWCA01000165">
    <property type="protein sequence ID" value="OAF70287.1"/>
    <property type="molecule type" value="Genomic_DNA"/>
</dbReference>
<evidence type="ECO:0000313" key="16">
    <source>
        <dbReference type="Proteomes" id="UP000078046"/>
    </source>
</evidence>
<dbReference type="Gene3D" id="1.10.287.1490">
    <property type="match status" value="1"/>
</dbReference>
<accession>A0A177B7L0</accession>
<name>A0A177B7L0_9BILA</name>
<dbReference type="PANTHER" id="PTHR18937">
    <property type="entry name" value="STRUCTURAL MAINTENANCE OF CHROMOSOMES SMC FAMILY MEMBER"/>
    <property type="match status" value="1"/>
</dbReference>
<dbReference type="FunFam" id="3.40.50.300:FF:000481">
    <property type="entry name" value="Structural maintenance of chromosomes 4"/>
    <property type="match status" value="1"/>
</dbReference>
<dbReference type="GO" id="GO:0005524">
    <property type="term" value="F:ATP binding"/>
    <property type="evidence" value="ECO:0007669"/>
    <property type="project" value="UniProtKB-KW"/>
</dbReference>
<dbReference type="InterPro" id="IPR024704">
    <property type="entry name" value="SMC"/>
</dbReference>
<dbReference type="Pfam" id="PF06470">
    <property type="entry name" value="SMC_hinge"/>
    <property type="match status" value="1"/>
</dbReference>
<evidence type="ECO:0000256" key="2">
    <source>
        <dbReference type="ARBA" id="ARBA00006005"/>
    </source>
</evidence>
<dbReference type="GO" id="GO:0005634">
    <property type="term" value="C:nucleus"/>
    <property type="evidence" value="ECO:0007669"/>
    <property type="project" value="UniProtKB-SubCell"/>
</dbReference>
<comment type="subcellular location">
    <subcellularLocation>
        <location evidence="1">Nucleus</location>
    </subcellularLocation>
</comment>
<comment type="caution">
    <text evidence="15">The sequence shown here is derived from an EMBL/GenBank/DDBJ whole genome shotgun (WGS) entry which is preliminary data.</text>
</comment>
<dbReference type="OrthoDB" id="26518at2759"/>
<dbReference type="Proteomes" id="UP000078046">
    <property type="component" value="Unassembled WGS sequence"/>
</dbReference>
<evidence type="ECO:0000256" key="6">
    <source>
        <dbReference type="ARBA" id="ARBA00022776"/>
    </source>
</evidence>
<feature type="coiled-coil region" evidence="12">
    <location>
        <begin position="162"/>
        <end position="189"/>
    </location>
</feature>
<reference evidence="15 16" key="1">
    <citation type="submission" date="2016-04" db="EMBL/GenBank/DDBJ databases">
        <title>The genome of Intoshia linei affirms orthonectids as highly simplified spiralians.</title>
        <authorList>
            <person name="Mikhailov K.V."/>
            <person name="Slusarev G.S."/>
            <person name="Nikitin M.A."/>
            <person name="Logacheva M.D."/>
            <person name="Penin A."/>
            <person name="Aleoshin V."/>
            <person name="Panchin Y.V."/>
        </authorList>
    </citation>
    <scope>NUCLEOTIDE SEQUENCE [LARGE SCALE GENOMIC DNA]</scope>
    <source>
        <strain evidence="15">Intl2013</strain>
        <tissue evidence="15">Whole animal</tissue>
    </source>
</reference>
<evidence type="ECO:0000256" key="9">
    <source>
        <dbReference type="ARBA" id="ARBA00023067"/>
    </source>
</evidence>
<evidence type="ECO:0000256" key="4">
    <source>
        <dbReference type="ARBA" id="ARBA00022618"/>
    </source>
</evidence>
<evidence type="ECO:0000256" key="3">
    <source>
        <dbReference type="ARBA" id="ARBA00018693"/>
    </source>
</evidence>
<comment type="similarity">
    <text evidence="2">Belongs to the SMC family. SMC4 subfamily.</text>
</comment>
<dbReference type="InterPro" id="IPR027417">
    <property type="entry name" value="P-loop_NTPase"/>
</dbReference>
<dbReference type="AlphaFoldDB" id="A0A177B7L0"/>
<keyword evidence="5" id="KW-0547">Nucleotide-binding</keyword>
<protein>
    <recommendedName>
        <fullName evidence="3">Structural maintenance of chromosomes protein 4</fullName>
    </recommendedName>
</protein>
<evidence type="ECO:0000313" key="15">
    <source>
        <dbReference type="EMBL" id="OAF70287.1"/>
    </source>
</evidence>